<evidence type="ECO:0008006" key="18">
    <source>
        <dbReference type="Google" id="ProtNLM"/>
    </source>
</evidence>
<dbReference type="GO" id="GO:0016887">
    <property type="term" value="F:ATP hydrolysis activity"/>
    <property type="evidence" value="ECO:0007669"/>
    <property type="project" value="InterPro"/>
</dbReference>
<dbReference type="InterPro" id="IPR014851">
    <property type="entry name" value="BCS1_N"/>
</dbReference>
<evidence type="ECO:0000256" key="11">
    <source>
        <dbReference type="ARBA" id="ARBA00048778"/>
    </source>
</evidence>
<comment type="subcellular location">
    <subcellularLocation>
        <location evidence="1">Mitochondrion inner membrane</location>
        <topology evidence="1">Single-pass membrane protein</topology>
    </subcellularLocation>
</comment>
<keyword evidence="10" id="KW-0472">Membrane</keyword>
<dbReference type="InterPro" id="IPR057495">
    <property type="entry name" value="AAA_lid_BCS1"/>
</dbReference>
<evidence type="ECO:0000256" key="10">
    <source>
        <dbReference type="ARBA" id="ARBA00023136"/>
    </source>
</evidence>
<evidence type="ECO:0000256" key="5">
    <source>
        <dbReference type="ARBA" id="ARBA00022792"/>
    </source>
</evidence>
<dbReference type="InterPro" id="IPR003593">
    <property type="entry name" value="AAA+_ATPase"/>
</dbReference>
<feature type="compositionally biased region" description="Basic and acidic residues" evidence="13">
    <location>
        <begin position="368"/>
        <end position="400"/>
    </location>
</feature>
<evidence type="ECO:0000256" key="6">
    <source>
        <dbReference type="ARBA" id="ARBA00022801"/>
    </source>
</evidence>
<evidence type="ECO:0000313" key="17">
    <source>
        <dbReference type="Proteomes" id="UP000192596"/>
    </source>
</evidence>
<sequence>MDFRKLSRALPSIEGTNSSHPLNMTDISPNILDALIPGYSLISTYCQSAFGLDISIFVTLGVLAIAISKGGRYILEQLEAGFRYFLVSSVYIDDSDDLFDMVMSWLDARDSSRYHRSVTAKTQRGSQWDDANDFSSSEETLSASGLFDYNKWAARTPPRYEPYYGRHFIIHNSRLLIFKRSRKPAQQNIQVSWGNSQQDDILQLDCIGRTTQPIKSLLREIKSWSLEKKRHTTTIRHPTPKDRARYAGAWSKTSSRPSRPMDTVILDSAQKKMIVEDMNEFLSPASPHWYATRGIPYRRGYLFHGPPGTGKTSLSFALAGIFGLEIYVISLTEAGLGEGDLMGLFNGLPRRCVVLLEDVDAAGLVRDGSAEDGKEGKKEKKKEEGEKVNGEVKSDAKTEKAVNGVNGTHVVNGVKGKEDTKTKTDDKTAADNLSNYTLTDLAREIKSLSSTPADTSATPAKITNRRGRGQKSNDINNINNSSTTQNITLSGLLNAIDGVATHEGRVLIMTTNHPDELDAALVRPGRVDRRVGFRLAMKEQIKELFIRMYTATPLTAPSTMTGAATKSVATNESAASGKKVNGKLERQAEEFAALLPDDTFTPAEIQNFLMRWKKEPETAIEKAEEWMKEVAEEKLRSEKKAKADGDGDD</sequence>
<keyword evidence="3" id="KW-0812">Transmembrane</keyword>
<evidence type="ECO:0000256" key="3">
    <source>
        <dbReference type="ARBA" id="ARBA00022692"/>
    </source>
</evidence>
<comment type="catalytic activity">
    <reaction evidence="11">
        <text>ATP + H2O = ADP + phosphate + H(+)</text>
        <dbReference type="Rhea" id="RHEA:13065"/>
        <dbReference type="ChEBI" id="CHEBI:15377"/>
        <dbReference type="ChEBI" id="CHEBI:15378"/>
        <dbReference type="ChEBI" id="CHEBI:30616"/>
        <dbReference type="ChEBI" id="CHEBI:43474"/>
        <dbReference type="ChEBI" id="CHEBI:456216"/>
    </reaction>
    <physiologicalReaction direction="left-to-right" evidence="11">
        <dbReference type="Rhea" id="RHEA:13066"/>
    </physiologicalReaction>
</comment>
<feature type="compositionally biased region" description="Low complexity" evidence="13">
    <location>
        <begin position="472"/>
        <end position="483"/>
    </location>
</feature>
<dbReference type="PANTHER" id="PTHR23070">
    <property type="entry name" value="BCS1 AAA-TYPE ATPASE"/>
    <property type="match status" value="1"/>
</dbReference>
<evidence type="ECO:0000256" key="9">
    <source>
        <dbReference type="ARBA" id="ARBA00023128"/>
    </source>
</evidence>
<dbReference type="OrthoDB" id="10251412at2759"/>
<evidence type="ECO:0000259" key="15">
    <source>
        <dbReference type="SMART" id="SM01024"/>
    </source>
</evidence>
<evidence type="ECO:0000256" key="4">
    <source>
        <dbReference type="ARBA" id="ARBA00022741"/>
    </source>
</evidence>
<dbReference type="InterPro" id="IPR027417">
    <property type="entry name" value="P-loop_NTPase"/>
</dbReference>
<reference evidence="17" key="1">
    <citation type="submission" date="2017-03" db="EMBL/GenBank/DDBJ databases">
        <title>Genomes of endolithic fungi from Antarctica.</title>
        <authorList>
            <person name="Coleine C."/>
            <person name="Masonjones S."/>
            <person name="Stajich J.E."/>
        </authorList>
    </citation>
    <scope>NUCLEOTIDE SEQUENCE [LARGE SCALE GENOMIC DNA]</scope>
    <source>
        <strain evidence="17">CCFEE 5527</strain>
    </source>
</reference>
<feature type="compositionally biased region" description="Low complexity" evidence="13">
    <location>
        <begin position="402"/>
        <end position="414"/>
    </location>
</feature>
<dbReference type="EMBL" id="NAJO01000001">
    <property type="protein sequence ID" value="OQO15244.1"/>
    <property type="molecule type" value="Genomic_DNA"/>
</dbReference>
<comment type="caution">
    <text evidence="16">The sequence shown here is derived from an EMBL/GenBank/DDBJ whole genome shotgun (WGS) entry which is preliminary data.</text>
</comment>
<dbReference type="SMART" id="SM01024">
    <property type="entry name" value="BCS1_N"/>
    <property type="match status" value="1"/>
</dbReference>
<evidence type="ECO:0000256" key="1">
    <source>
        <dbReference type="ARBA" id="ARBA00004434"/>
    </source>
</evidence>
<comment type="similarity">
    <text evidence="2">Belongs to the AAA ATPase family. BCS1 subfamily.</text>
</comment>
<dbReference type="InterPro" id="IPR050747">
    <property type="entry name" value="Mitochondrial_chaperone_BCS1"/>
</dbReference>
<dbReference type="Proteomes" id="UP000192596">
    <property type="component" value="Unassembled WGS sequence"/>
</dbReference>
<keyword evidence="4 12" id="KW-0547">Nucleotide-binding</keyword>
<keyword evidence="9" id="KW-0496">Mitochondrion</keyword>
<dbReference type="Pfam" id="PF25426">
    <property type="entry name" value="AAA_lid_BCS1"/>
    <property type="match status" value="1"/>
</dbReference>
<evidence type="ECO:0000256" key="13">
    <source>
        <dbReference type="SAM" id="MobiDB-lite"/>
    </source>
</evidence>
<protein>
    <recommendedName>
        <fullName evidence="18">BCS1 N-terminal domain-containing protein</fullName>
    </recommendedName>
</protein>
<evidence type="ECO:0000256" key="7">
    <source>
        <dbReference type="ARBA" id="ARBA00022840"/>
    </source>
</evidence>
<dbReference type="Pfam" id="PF08740">
    <property type="entry name" value="BCS1_N"/>
    <property type="match status" value="1"/>
</dbReference>
<feature type="compositionally biased region" description="Polar residues" evidence="13">
    <location>
        <begin position="447"/>
        <end position="458"/>
    </location>
</feature>
<gene>
    <name evidence="16" type="ORF">B0A48_00627</name>
</gene>
<feature type="domain" description="AAA+ ATPase" evidence="14">
    <location>
        <begin position="297"/>
        <end position="538"/>
    </location>
</feature>
<dbReference type="InterPro" id="IPR003959">
    <property type="entry name" value="ATPase_AAA_core"/>
</dbReference>
<dbReference type="AlphaFoldDB" id="A0A1V8TVB0"/>
<dbReference type="Pfam" id="PF00004">
    <property type="entry name" value="AAA"/>
    <property type="match status" value="2"/>
</dbReference>
<dbReference type="PROSITE" id="PS00674">
    <property type="entry name" value="AAA"/>
    <property type="match status" value="1"/>
</dbReference>
<dbReference type="SUPFAM" id="SSF52540">
    <property type="entry name" value="P-loop containing nucleoside triphosphate hydrolases"/>
    <property type="match status" value="1"/>
</dbReference>
<feature type="region of interest" description="Disordered" evidence="13">
    <location>
        <begin position="367"/>
        <end position="427"/>
    </location>
</feature>
<keyword evidence="6" id="KW-0378">Hydrolase</keyword>
<evidence type="ECO:0000256" key="12">
    <source>
        <dbReference type="RuleBase" id="RU003651"/>
    </source>
</evidence>
<evidence type="ECO:0000313" key="16">
    <source>
        <dbReference type="EMBL" id="OQO15244.1"/>
    </source>
</evidence>
<proteinExistence type="inferred from homology"/>
<dbReference type="SMART" id="SM00382">
    <property type="entry name" value="AAA"/>
    <property type="match status" value="1"/>
</dbReference>
<dbReference type="GO" id="GO:0005743">
    <property type="term" value="C:mitochondrial inner membrane"/>
    <property type="evidence" value="ECO:0007669"/>
    <property type="project" value="UniProtKB-SubCell"/>
</dbReference>
<evidence type="ECO:0000259" key="14">
    <source>
        <dbReference type="SMART" id="SM00382"/>
    </source>
</evidence>
<organism evidence="16 17">
    <name type="scientific">Cryoendolithus antarcticus</name>
    <dbReference type="NCBI Taxonomy" id="1507870"/>
    <lineage>
        <taxon>Eukaryota</taxon>
        <taxon>Fungi</taxon>
        <taxon>Dikarya</taxon>
        <taxon>Ascomycota</taxon>
        <taxon>Pezizomycotina</taxon>
        <taxon>Dothideomycetes</taxon>
        <taxon>Dothideomycetidae</taxon>
        <taxon>Cladosporiales</taxon>
        <taxon>Cladosporiaceae</taxon>
        <taxon>Cryoendolithus</taxon>
    </lineage>
</organism>
<keyword evidence="17" id="KW-1185">Reference proteome</keyword>
<dbReference type="InParanoid" id="A0A1V8TVB0"/>
<dbReference type="STRING" id="1507870.A0A1V8TVB0"/>
<keyword evidence="7 12" id="KW-0067">ATP-binding</keyword>
<dbReference type="Gene3D" id="3.40.50.300">
    <property type="entry name" value="P-loop containing nucleotide triphosphate hydrolases"/>
    <property type="match status" value="2"/>
</dbReference>
<evidence type="ECO:0000256" key="8">
    <source>
        <dbReference type="ARBA" id="ARBA00022989"/>
    </source>
</evidence>
<keyword evidence="5" id="KW-0999">Mitochondrion inner membrane</keyword>
<accession>A0A1V8TVB0</accession>
<name>A0A1V8TVB0_9PEZI</name>
<keyword evidence="8" id="KW-1133">Transmembrane helix</keyword>
<dbReference type="GO" id="GO:0005524">
    <property type="term" value="F:ATP binding"/>
    <property type="evidence" value="ECO:0007669"/>
    <property type="project" value="UniProtKB-KW"/>
</dbReference>
<dbReference type="InterPro" id="IPR003960">
    <property type="entry name" value="ATPase_AAA_CS"/>
</dbReference>
<feature type="region of interest" description="Disordered" evidence="13">
    <location>
        <begin position="447"/>
        <end position="483"/>
    </location>
</feature>
<feature type="domain" description="BCS1 N-terminal" evidence="15">
    <location>
        <begin position="58"/>
        <end position="264"/>
    </location>
</feature>
<feature type="compositionally biased region" description="Basic and acidic residues" evidence="13">
    <location>
        <begin position="415"/>
        <end position="427"/>
    </location>
</feature>
<evidence type="ECO:0000256" key="2">
    <source>
        <dbReference type="ARBA" id="ARBA00007448"/>
    </source>
</evidence>